<keyword evidence="4" id="KW-0808">Transferase</keyword>
<evidence type="ECO:0000256" key="10">
    <source>
        <dbReference type="SAM" id="MobiDB-lite"/>
    </source>
</evidence>
<dbReference type="Gene3D" id="3.30.40.10">
    <property type="entry name" value="Zinc/RING finger domain, C3HC4 (zinc finger)"/>
    <property type="match status" value="1"/>
</dbReference>
<evidence type="ECO:0000256" key="7">
    <source>
        <dbReference type="ARBA" id="ARBA00022786"/>
    </source>
</evidence>
<dbReference type="OrthoDB" id="9984778at2759"/>
<dbReference type="GO" id="GO:0016567">
    <property type="term" value="P:protein ubiquitination"/>
    <property type="evidence" value="ECO:0007669"/>
    <property type="project" value="UniProtKB-UniPathway"/>
</dbReference>
<keyword evidence="13" id="KW-1185">Reference proteome</keyword>
<evidence type="ECO:0000256" key="9">
    <source>
        <dbReference type="PROSITE-ProRule" id="PRU00175"/>
    </source>
</evidence>
<keyword evidence="11" id="KW-1133">Transmembrane helix</keyword>
<evidence type="ECO:0000256" key="11">
    <source>
        <dbReference type="SAM" id="Phobius"/>
    </source>
</evidence>
<dbReference type="InterPro" id="IPR001841">
    <property type="entry name" value="Znf_RING"/>
</dbReference>
<evidence type="ECO:0000256" key="3">
    <source>
        <dbReference type="ARBA" id="ARBA00012483"/>
    </source>
</evidence>
<dbReference type="KEGG" id="egu:105041425"/>
<dbReference type="SUPFAM" id="SSF57850">
    <property type="entry name" value="RING/U-box"/>
    <property type="match status" value="1"/>
</dbReference>
<dbReference type="PANTHER" id="PTHR46913:SF19">
    <property type="entry name" value="RING-TYPE E3 UBIQUITIN TRANSFERASE"/>
    <property type="match status" value="1"/>
</dbReference>
<keyword evidence="11" id="KW-0812">Transmembrane</keyword>
<keyword evidence="5" id="KW-0479">Metal-binding</keyword>
<keyword evidence="11" id="KW-0472">Membrane</keyword>
<feature type="region of interest" description="Disordered" evidence="10">
    <location>
        <begin position="211"/>
        <end position="248"/>
    </location>
</feature>
<dbReference type="InParanoid" id="A0A6I9QXN2"/>
<comment type="pathway">
    <text evidence="2">Protein modification; protein ubiquitination.</text>
</comment>
<dbReference type="EC" id="2.3.2.27" evidence="3"/>
<feature type="compositionally biased region" description="Basic and acidic residues" evidence="10">
    <location>
        <begin position="300"/>
        <end position="323"/>
    </location>
</feature>
<sequence>MALHHPRILYPLPNATLCLTNCDDACQFYGMCSPPPSYSSLPLNSTPDTTTIQFHHGSTLLPNLLIAAASVVAAALILLAVFYAFLRFRRRRRHVSSAAAAESDGDDDLFEMGEGDVHHVWYVRTVGLDEPTIRSIAAWAYKPGDGLLGAADDGCPVCLADFRDGELLRLLPKCGHAFHLPCIDTWLRSHLNCPICRAPIVAPPAAAAAAATDPVEPNTASSAEGPQMAVRPQEADRGEPEEETESGVAETRIAIDPIAVPHSPPPSSQLRVPSDLGEDRLQQLCRSVSMGSSSLGVLLFKRDPEEGPGEERKDSDLEEERITKNRGKQGNASKGAFQQKDLQEMEGSLSTSSGRFLLSRHARGQSAVLPL</sequence>
<evidence type="ECO:0000256" key="4">
    <source>
        <dbReference type="ARBA" id="ARBA00022679"/>
    </source>
</evidence>
<keyword evidence="6 9" id="KW-0863">Zinc-finger</keyword>
<evidence type="ECO:0000259" key="12">
    <source>
        <dbReference type="PROSITE" id="PS50089"/>
    </source>
</evidence>
<evidence type="ECO:0000256" key="5">
    <source>
        <dbReference type="ARBA" id="ARBA00022723"/>
    </source>
</evidence>
<evidence type="ECO:0000256" key="2">
    <source>
        <dbReference type="ARBA" id="ARBA00004906"/>
    </source>
</evidence>
<dbReference type="GO" id="GO:0061630">
    <property type="term" value="F:ubiquitin protein ligase activity"/>
    <property type="evidence" value="ECO:0007669"/>
    <property type="project" value="UniProtKB-EC"/>
</dbReference>
<evidence type="ECO:0000313" key="13">
    <source>
        <dbReference type="Proteomes" id="UP000504607"/>
    </source>
</evidence>
<reference evidence="14" key="1">
    <citation type="submission" date="2025-08" db="UniProtKB">
        <authorList>
            <consortium name="RefSeq"/>
        </authorList>
    </citation>
    <scope>IDENTIFICATION</scope>
</reference>
<evidence type="ECO:0000256" key="8">
    <source>
        <dbReference type="ARBA" id="ARBA00022833"/>
    </source>
</evidence>
<dbReference type="GeneID" id="105041425"/>
<evidence type="ECO:0000256" key="1">
    <source>
        <dbReference type="ARBA" id="ARBA00000900"/>
    </source>
</evidence>
<feature type="domain" description="RING-type" evidence="12">
    <location>
        <begin position="155"/>
        <end position="197"/>
    </location>
</feature>
<keyword evidence="8" id="KW-0862">Zinc</keyword>
<dbReference type="InterPro" id="IPR044600">
    <property type="entry name" value="ATL1/ATL16-like"/>
</dbReference>
<protein>
    <recommendedName>
        <fullName evidence="3">RING-type E3 ubiquitin transferase</fullName>
        <ecNumber evidence="3">2.3.2.27</ecNumber>
    </recommendedName>
</protein>
<dbReference type="Pfam" id="PF13639">
    <property type="entry name" value="zf-RING_2"/>
    <property type="match status" value="1"/>
</dbReference>
<name>A0A6I9QXN2_ELAGV</name>
<dbReference type="Proteomes" id="UP000504607">
    <property type="component" value="Chromosome 3"/>
</dbReference>
<feature type="transmembrane region" description="Helical" evidence="11">
    <location>
        <begin position="64"/>
        <end position="86"/>
    </location>
</feature>
<dbReference type="UniPathway" id="UPA00143"/>
<dbReference type="PROSITE" id="PS50089">
    <property type="entry name" value="ZF_RING_2"/>
    <property type="match status" value="1"/>
</dbReference>
<dbReference type="GO" id="GO:0008270">
    <property type="term" value="F:zinc ion binding"/>
    <property type="evidence" value="ECO:0007669"/>
    <property type="project" value="UniProtKB-KW"/>
</dbReference>
<dbReference type="RefSeq" id="XP_010916700.1">
    <property type="nucleotide sequence ID" value="XM_010918398.3"/>
</dbReference>
<proteinExistence type="predicted"/>
<organism evidence="13 14">
    <name type="scientific">Elaeis guineensis var. tenera</name>
    <name type="common">Oil palm</name>
    <dbReference type="NCBI Taxonomy" id="51953"/>
    <lineage>
        <taxon>Eukaryota</taxon>
        <taxon>Viridiplantae</taxon>
        <taxon>Streptophyta</taxon>
        <taxon>Embryophyta</taxon>
        <taxon>Tracheophyta</taxon>
        <taxon>Spermatophyta</taxon>
        <taxon>Magnoliopsida</taxon>
        <taxon>Liliopsida</taxon>
        <taxon>Arecaceae</taxon>
        <taxon>Arecoideae</taxon>
        <taxon>Cocoseae</taxon>
        <taxon>Elaeidinae</taxon>
        <taxon>Elaeis</taxon>
    </lineage>
</organism>
<evidence type="ECO:0000313" key="14">
    <source>
        <dbReference type="RefSeq" id="XP_010916700.1"/>
    </source>
</evidence>
<feature type="region of interest" description="Disordered" evidence="10">
    <location>
        <begin position="299"/>
        <end position="371"/>
    </location>
</feature>
<evidence type="ECO:0000256" key="6">
    <source>
        <dbReference type="ARBA" id="ARBA00022771"/>
    </source>
</evidence>
<dbReference type="InterPro" id="IPR013083">
    <property type="entry name" value="Znf_RING/FYVE/PHD"/>
</dbReference>
<accession>A0A6I9QXN2</accession>
<dbReference type="CDD" id="cd16461">
    <property type="entry name" value="RING-H2_EL5-like"/>
    <property type="match status" value="1"/>
</dbReference>
<dbReference type="SMART" id="SM00184">
    <property type="entry name" value="RING"/>
    <property type="match status" value="1"/>
</dbReference>
<gene>
    <name evidence="14" type="primary">LOC105041425</name>
</gene>
<comment type="catalytic activity">
    <reaction evidence="1">
        <text>S-ubiquitinyl-[E2 ubiquitin-conjugating enzyme]-L-cysteine + [acceptor protein]-L-lysine = [E2 ubiquitin-conjugating enzyme]-L-cysteine + N(6)-ubiquitinyl-[acceptor protein]-L-lysine.</text>
        <dbReference type="EC" id="2.3.2.27"/>
    </reaction>
</comment>
<dbReference type="PANTHER" id="PTHR46913">
    <property type="entry name" value="RING-H2 FINGER PROTEIN ATL16"/>
    <property type="match status" value="1"/>
</dbReference>
<keyword evidence="7" id="KW-0833">Ubl conjugation pathway</keyword>
<dbReference type="AlphaFoldDB" id="A0A6I9QXN2"/>